<proteinExistence type="predicted"/>
<organism evidence="1 2">
    <name type="scientific">Vibrio casei</name>
    <dbReference type="NCBI Taxonomy" id="673372"/>
    <lineage>
        <taxon>Bacteria</taxon>
        <taxon>Pseudomonadati</taxon>
        <taxon>Pseudomonadota</taxon>
        <taxon>Gammaproteobacteria</taxon>
        <taxon>Vibrionales</taxon>
        <taxon>Vibrionaceae</taxon>
        <taxon>Vibrio</taxon>
    </lineage>
</organism>
<comment type="caution">
    <text evidence="1">The sequence shown here is derived from an EMBL/GenBank/DDBJ whole genome shotgun (WGS) entry which is preliminary data.</text>
</comment>
<gene>
    <name evidence="1" type="ORF">CIK83_17275</name>
</gene>
<sequence length="89" mass="10166">MQSNKTIKLNGNYDSTDRKAELYEEMRVMLEEAGSRCTPLDSVIVISGVLNDIAKEHVELQNLSLKWRGLLESSSSVRHFSLQRKRKEG</sequence>
<dbReference type="AlphaFoldDB" id="A0A368LFV8"/>
<reference evidence="1 2" key="1">
    <citation type="journal article" date="2017" name="Elife">
        <title>Extensive horizontal gene transfer in cheese-associated bacteria.</title>
        <authorList>
            <person name="Bonham K.S."/>
            <person name="Wolfe B.E."/>
            <person name="Dutton R.J."/>
        </authorList>
    </citation>
    <scope>NUCLEOTIDE SEQUENCE [LARGE SCALE GENOMIC DNA]</scope>
    <source>
        <strain evidence="1 2">JB196</strain>
    </source>
</reference>
<dbReference type="GeneID" id="303190676"/>
<keyword evidence="2" id="KW-1185">Reference proteome</keyword>
<evidence type="ECO:0000313" key="1">
    <source>
        <dbReference type="EMBL" id="RCS68665.1"/>
    </source>
</evidence>
<accession>A0A368LFV8</accession>
<name>A0A368LFV8_9VIBR</name>
<dbReference type="EMBL" id="QPGL01000004">
    <property type="protein sequence ID" value="RCS68665.1"/>
    <property type="molecule type" value="Genomic_DNA"/>
</dbReference>
<dbReference type="Proteomes" id="UP000252479">
    <property type="component" value="Unassembled WGS sequence"/>
</dbReference>
<dbReference type="RefSeq" id="WP_086957865.1">
    <property type="nucleotide sequence ID" value="NZ_FUKS01000002.1"/>
</dbReference>
<evidence type="ECO:0000313" key="2">
    <source>
        <dbReference type="Proteomes" id="UP000252479"/>
    </source>
</evidence>
<protein>
    <submittedName>
        <fullName evidence="1">Uncharacterized protein</fullName>
    </submittedName>
</protein>